<protein>
    <submittedName>
        <fullName evidence="3">Uncharacterized protein</fullName>
    </submittedName>
</protein>
<dbReference type="Proteomes" id="UP001597541">
    <property type="component" value="Unassembled WGS sequence"/>
</dbReference>
<accession>A0ABW5PGJ3</accession>
<dbReference type="RefSeq" id="WP_377604895.1">
    <property type="nucleotide sequence ID" value="NZ_JBHUME010000011.1"/>
</dbReference>
<organism evidence="3 4">
    <name type="scientific">Paenibacillus gansuensis</name>
    <dbReference type="NCBI Taxonomy" id="306542"/>
    <lineage>
        <taxon>Bacteria</taxon>
        <taxon>Bacillati</taxon>
        <taxon>Bacillota</taxon>
        <taxon>Bacilli</taxon>
        <taxon>Bacillales</taxon>
        <taxon>Paenibacillaceae</taxon>
        <taxon>Paenibacillus</taxon>
    </lineage>
</organism>
<gene>
    <name evidence="3" type="ORF">ACFSUF_17685</name>
</gene>
<evidence type="ECO:0000313" key="3">
    <source>
        <dbReference type="EMBL" id="MFD2614244.1"/>
    </source>
</evidence>
<keyword evidence="4" id="KW-1185">Reference proteome</keyword>
<feature type="compositionally biased region" description="Gly residues" evidence="1">
    <location>
        <begin position="84"/>
        <end position="105"/>
    </location>
</feature>
<dbReference type="EMBL" id="JBHUME010000011">
    <property type="protein sequence ID" value="MFD2614244.1"/>
    <property type="molecule type" value="Genomic_DNA"/>
</dbReference>
<feature type="transmembrane region" description="Helical" evidence="2">
    <location>
        <begin position="6"/>
        <end position="26"/>
    </location>
</feature>
<evidence type="ECO:0000256" key="2">
    <source>
        <dbReference type="SAM" id="Phobius"/>
    </source>
</evidence>
<keyword evidence="2" id="KW-0812">Transmembrane</keyword>
<keyword evidence="2" id="KW-0472">Membrane</keyword>
<feature type="region of interest" description="Disordered" evidence="1">
    <location>
        <begin position="61"/>
        <end position="113"/>
    </location>
</feature>
<keyword evidence="2" id="KW-1133">Transmembrane helix</keyword>
<evidence type="ECO:0000256" key="1">
    <source>
        <dbReference type="SAM" id="MobiDB-lite"/>
    </source>
</evidence>
<evidence type="ECO:0000313" key="4">
    <source>
        <dbReference type="Proteomes" id="UP001597541"/>
    </source>
</evidence>
<proteinExistence type="predicted"/>
<name>A0ABW5PGJ3_9BACL</name>
<sequence length="113" mass="11824">MAKHVWIKWAVGLSSAVFFSGFVGYLGQTGQVEGTVPVDAGNGQERLNDAVEQQWRDAPEYFNYDSNPDAAGSDGSAWTDSGADQGGGEWSDGGGLSDQGQGQGVGRIRSHAS</sequence>
<comment type="caution">
    <text evidence="3">The sequence shown here is derived from an EMBL/GenBank/DDBJ whole genome shotgun (WGS) entry which is preliminary data.</text>
</comment>
<reference evidence="4" key="1">
    <citation type="journal article" date="2019" name="Int. J. Syst. Evol. Microbiol.">
        <title>The Global Catalogue of Microorganisms (GCM) 10K type strain sequencing project: providing services to taxonomists for standard genome sequencing and annotation.</title>
        <authorList>
            <consortium name="The Broad Institute Genomics Platform"/>
            <consortium name="The Broad Institute Genome Sequencing Center for Infectious Disease"/>
            <person name="Wu L."/>
            <person name="Ma J."/>
        </authorList>
    </citation>
    <scope>NUCLEOTIDE SEQUENCE [LARGE SCALE GENOMIC DNA]</scope>
    <source>
        <strain evidence="4">KCTC 3950</strain>
    </source>
</reference>